<dbReference type="Proteomes" id="UP001151760">
    <property type="component" value="Unassembled WGS sequence"/>
</dbReference>
<organism evidence="2 3">
    <name type="scientific">Tanacetum coccineum</name>
    <dbReference type="NCBI Taxonomy" id="301880"/>
    <lineage>
        <taxon>Eukaryota</taxon>
        <taxon>Viridiplantae</taxon>
        <taxon>Streptophyta</taxon>
        <taxon>Embryophyta</taxon>
        <taxon>Tracheophyta</taxon>
        <taxon>Spermatophyta</taxon>
        <taxon>Magnoliopsida</taxon>
        <taxon>eudicotyledons</taxon>
        <taxon>Gunneridae</taxon>
        <taxon>Pentapetalae</taxon>
        <taxon>asterids</taxon>
        <taxon>campanulids</taxon>
        <taxon>Asterales</taxon>
        <taxon>Asteraceae</taxon>
        <taxon>Asteroideae</taxon>
        <taxon>Anthemideae</taxon>
        <taxon>Anthemidinae</taxon>
        <taxon>Tanacetum</taxon>
    </lineage>
</organism>
<evidence type="ECO:0000313" key="2">
    <source>
        <dbReference type="EMBL" id="GJT44117.1"/>
    </source>
</evidence>
<name>A0ABQ5E0F9_9ASTR</name>
<reference evidence="2" key="1">
    <citation type="journal article" date="2022" name="Int. J. Mol. Sci.">
        <title>Draft Genome of Tanacetum Coccineum: Genomic Comparison of Closely Related Tanacetum-Family Plants.</title>
        <authorList>
            <person name="Yamashiro T."/>
            <person name="Shiraishi A."/>
            <person name="Nakayama K."/>
            <person name="Satake H."/>
        </authorList>
    </citation>
    <scope>NUCLEOTIDE SEQUENCE</scope>
</reference>
<evidence type="ECO:0000256" key="1">
    <source>
        <dbReference type="SAM" id="MobiDB-lite"/>
    </source>
</evidence>
<comment type="caution">
    <text evidence="2">The sequence shown here is derived from an EMBL/GenBank/DDBJ whole genome shotgun (WGS) entry which is preliminary data.</text>
</comment>
<feature type="compositionally biased region" description="Basic and acidic residues" evidence="1">
    <location>
        <begin position="10"/>
        <end position="19"/>
    </location>
</feature>
<dbReference type="EMBL" id="BQNB010015786">
    <property type="protein sequence ID" value="GJT44117.1"/>
    <property type="molecule type" value="Genomic_DNA"/>
</dbReference>
<proteinExistence type="predicted"/>
<accession>A0ABQ5E0F9</accession>
<reference evidence="2" key="2">
    <citation type="submission" date="2022-01" db="EMBL/GenBank/DDBJ databases">
        <authorList>
            <person name="Yamashiro T."/>
            <person name="Shiraishi A."/>
            <person name="Satake H."/>
            <person name="Nakayama K."/>
        </authorList>
    </citation>
    <scope>NUCLEOTIDE SEQUENCE</scope>
</reference>
<sequence>MIPTSSSPEVVERTTEVTKDTVFPTNNENTKDVHPPVVPVENQILVSEPVVALEVDIIKKTEQSKMTKLSMDWNDCATSRPKSKMSIVRVNILKDQPVKQEPTGQNTVECIT</sequence>
<feature type="region of interest" description="Disordered" evidence="1">
    <location>
        <begin position="1"/>
        <end position="35"/>
    </location>
</feature>
<protein>
    <submittedName>
        <fullName evidence="2">Uncharacterized protein</fullName>
    </submittedName>
</protein>
<gene>
    <name evidence="2" type="ORF">Tco_0952832</name>
</gene>
<keyword evidence="3" id="KW-1185">Reference proteome</keyword>
<evidence type="ECO:0000313" key="3">
    <source>
        <dbReference type="Proteomes" id="UP001151760"/>
    </source>
</evidence>